<dbReference type="AlphaFoldDB" id="G4QIG2"/>
<dbReference type="Pfam" id="PF10335">
    <property type="entry name" value="DUF294_C"/>
    <property type="match status" value="1"/>
</dbReference>
<dbReference type="GO" id="GO:0008773">
    <property type="term" value="F:[protein-PII] uridylyltransferase activity"/>
    <property type="evidence" value="ECO:0007669"/>
    <property type="project" value="InterPro"/>
</dbReference>
<dbReference type="Proteomes" id="UP000009282">
    <property type="component" value="Chromosome"/>
</dbReference>
<dbReference type="CDD" id="cd05401">
    <property type="entry name" value="NT_GlnE_GlnD_like"/>
    <property type="match status" value="1"/>
</dbReference>
<evidence type="ECO:0000256" key="2">
    <source>
        <dbReference type="PROSITE-ProRule" id="PRU00703"/>
    </source>
</evidence>
<evidence type="ECO:0000313" key="5">
    <source>
        <dbReference type="EMBL" id="AEP30876.1"/>
    </source>
</evidence>
<evidence type="ECO:0000259" key="4">
    <source>
        <dbReference type="PROSITE" id="PS51371"/>
    </source>
</evidence>
<dbReference type="eggNOG" id="COG2905">
    <property type="taxonomic scope" value="Bacteria"/>
</dbReference>
<organism evidence="5 6">
    <name type="scientific">Glaciecola nitratireducens (strain JCM 12485 / KCTC 12276 / FR1064)</name>
    <dbReference type="NCBI Taxonomy" id="1085623"/>
    <lineage>
        <taxon>Bacteria</taxon>
        <taxon>Pseudomonadati</taxon>
        <taxon>Pseudomonadota</taxon>
        <taxon>Gammaproteobacteria</taxon>
        <taxon>Alteromonadales</taxon>
        <taxon>Alteromonadaceae</taxon>
        <taxon>Brumicola</taxon>
    </lineage>
</organism>
<dbReference type="InterPro" id="IPR014710">
    <property type="entry name" value="RmlC-like_jellyroll"/>
</dbReference>
<dbReference type="Gene3D" id="2.60.120.10">
    <property type="entry name" value="Jelly Rolls"/>
    <property type="match status" value="1"/>
</dbReference>
<dbReference type="Pfam" id="PF00027">
    <property type="entry name" value="cNMP_binding"/>
    <property type="match status" value="1"/>
</dbReference>
<reference evidence="5 6" key="1">
    <citation type="journal article" date="2011" name="J. Bacteriol.">
        <title>Complete genome sequence of seawater bacterium Glaciecola nitratireducens FR1064T.</title>
        <authorList>
            <person name="Bian F."/>
            <person name="Qin Q.L."/>
            <person name="Xie B.B."/>
            <person name="Shu Y.L."/>
            <person name="Zhang X.Y."/>
            <person name="Yu Y."/>
            <person name="Chen B."/>
            <person name="Chen X.L."/>
            <person name="Zhou B.C."/>
            <person name="Zhang Y.Z."/>
        </authorList>
    </citation>
    <scope>NUCLEOTIDE SEQUENCE [LARGE SCALE GENOMIC DNA]</scope>
    <source>
        <strain evidence="6">JCM 12485 / KCTC 12276 / FR1064</strain>
    </source>
</reference>
<dbReference type="SUPFAM" id="SSF51206">
    <property type="entry name" value="cAMP-binding domain-like"/>
    <property type="match status" value="1"/>
</dbReference>
<dbReference type="InterPro" id="IPR051462">
    <property type="entry name" value="CBS_domain-containing"/>
</dbReference>
<dbReference type="PANTHER" id="PTHR48108:SF31">
    <property type="entry name" value="CBS DOMAIN AND CYCLIC NUCLEOTIDE-REGULATED NUCLEOTIDYLTRANSFERASE"/>
    <property type="match status" value="1"/>
</dbReference>
<evidence type="ECO:0000313" key="6">
    <source>
        <dbReference type="Proteomes" id="UP000009282"/>
    </source>
</evidence>
<evidence type="ECO:0000256" key="1">
    <source>
        <dbReference type="ARBA" id="ARBA00022737"/>
    </source>
</evidence>
<dbReference type="EMBL" id="CP003060">
    <property type="protein sequence ID" value="AEP30876.1"/>
    <property type="molecule type" value="Genomic_DNA"/>
</dbReference>
<feature type="domain" description="Cyclic nucleotide-binding" evidence="3">
    <location>
        <begin position="52"/>
        <end position="115"/>
    </location>
</feature>
<dbReference type="InterPro" id="IPR046342">
    <property type="entry name" value="CBS_dom_sf"/>
</dbReference>
<dbReference type="InterPro" id="IPR005105">
    <property type="entry name" value="GlnD_Uridyltrans_N"/>
</dbReference>
<feature type="domain" description="CBS" evidence="4">
    <location>
        <begin position="217"/>
        <end position="275"/>
    </location>
</feature>
<dbReference type="HOGENOM" id="CLU_027866_1_0_6"/>
<keyword evidence="6" id="KW-1185">Reference proteome</keyword>
<dbReference type="Gene3D" id="3.10.580.10">
    <property type="entry name" value="CBS-domain"/>
    <property type="match status" value="1"/>
</dbReference>
<feature type="domain" description="CBS" evidence="4">
    <location>
        <begin position="153"/>
        <end position="211"/>
    </location>
</feature>
<dbReference type="OrthoDB" id="9808528at2"/>
<dbReference type="SMART" id="SM00116">
    <property type="entry name" value="CBS"/>
    <property type="match status" value="2"/>
</dbReference>
<dbReference type="InterPro" id="IPR018821">
    <property type="entry name" value="DUF294_put_nucleoTrafse_sb-bd"/>
</dbReference>
<dbReference type="Pfam" id="PF03445">
    <property type="entry name" value="DUF294"/>
    <property type="match status" value="1"/>
</dbReference>
<name>G4QIG2_GLANF</name>
<gene>
    <name evidence="5" type="ordered locus">GNIT_2779</name>
</gene>
<proteinExistence type="predicted"/>
<dbReference type="Pfam" id="PF00571">
    <property type="entry name" value="CBS"/>
    <property type="match status" value="2"/>
</dbReference>
<accession>G4QIG2</accession>
<dbReference type="CDD" id="cd04587">
    <property type="entry name" value="CBS_pair_CAP-ED_NT_Pol-beta-like_DUF294_assoc"/>
    <property type="match status" value="1"/>
</dbReference>
<dbReference type="PROSITE" id="PS50042">
    <property type="entry name" value="CNMP_BINDING_3"/>
    <property type="match status" value="1"/>
</dbReference>
<protein>
    <submittedName>
        <fullName evidence="5">Signaling protein with a cAMP-binding, CBS domains and predicted nucleotidyltransferase domain</fullName>
    </submittedName>
</protein>
<dbReference type="KEGG" id="gni:GNIT_2779"/>
<dbReference type="STRING" id="1085623.GNIT_2779"/>
<keyword evidence="2" id="KW-0129">CBS domain</keyword>
<dbReference type="InterPro" id="IPR018490">
    <property type="entry name" value="cNMP-bd_dom_sf"/>
</dbReference>
<dbReference type="InterPro" id="IPR000644">
    <property type="entry name" value="CBS_dom"/>
</dbReference>
<evidence type="ECO:0000259" key="3">
    <source>
        <dbReference type="PROSITE" id="PS50042"/>
    </source>
</evidence>
<keyword evidence="5" id="KW-0808">Transferase</keyword>
<dbReference type="InterPro" id="IPR000595">
    <property type="entry name" value="cNMP-bd_dom"/>
</dbReference>
<dbReference type="PANTHER" id="PTHR48108">
    <property type="entry name" value="CBS DOMAIN-CONTAINING PROTEIN CBSX2, CHLOROPLASTIC"/>
    <property type="match status" value="1"/>
</dbReference>
<dbReference type="CDD" id="cd00038">
    <property type="entry name" value="CAP_ED"/>
    <property type="match status" value="1"/>
</dbReference>
<dbReference type="PROSITE" id="PS51371">
    <property type="entry name" value="CBS"/>
    <property type="match status" value="2"/>
</dbReference>
<sequence>MTAVPQQVTDFLQQSGPFDVLDIEQLHDIARHSHIIYLAAENQEEMLATHKNSLYLIQSGQFSIKDCDGALKHLSDGDYFGYAALLDNVNYKLNVTVESPGLVLCMPKEWFDKAMTHPKISQFFNAAKDDVLQHDAVTDSNSMWLHKPLFEVAETLPITISQTDSIQSAGALMSEKHISSVLIIENNKLMGIITDRDLRNRVVAVGLNMQLPVKQIMTENPAYLTKNKTLFDAVCIMNEKSINHLPVLDEITNKPIGMITATDIFKQQRNNVLFVISDISKANNLYELTRCSWQLPHYFASSAKRPGDFDIVGKVLSQATDVMTRKLITFFQQQNGQAPMPYCWIVYGSQAREDQTMGSDQDNSLLLAEEPNEEQAVYFEKMAQYVCLGLGKCGIKLCDGNIMASNPKLRNSLSELIQQSKSWVREPTPEAMLSFNIFLDARAAAGDASLFSRLQDERKTLFQQSMFLAALARQANEGSVPLSMFQKFVFAKDRKEKDSIDLKHTAIAIINNLVRIHALANGISIPATVARLDALPADCGVSSEDIKNLRDIWLFLNRLRWRHQLNNKVQDNFIRVSDLSSIEKHQLKAAFQAIHRAQQTAVLKYSGGIG</sequence>
<dbReference type="RefSeq" id="WP_014109749.1">
    <property type="nucleotide sequence ID" value="NC_016041.1"/>
</dbReference>
<dbReference type="SUPFAM" id="SSF54631">
    <property type="entry name" value="CBS-domain pair"/>
    <property type="match status" value="1"/>
</dbReference>
<keyword evidence="1" id="KW-0677">Repeat</keyword>